<evidence type="ECO:0000313" key="25">
    <source>
        <dbReference type="Proteomes" id="UP000295252"/>
    </source>
</evidence>
<dbReference type="InParanoid" id="A0A068U8G7"/>
<dbReference type="Pfam" id="PF00954">
    <property type="entry name" value="S_locus_glycop"/>
    <property type="match status" value="1"/>
</dbReference>
<evidence type="ECO:0000256" key="9">
    <source>
        <dbReference type="ARBA" id="ARBA00022777"/>
    </source>
</evidence>
<keyword evidence="15" id="KW-0325">Glycoprotein</keyword>
<evidence type="ECO:0000256" key="19">
    <source>
        <dbReference type="PROSITE-ProRule" id="PRU10141"/>
    </source>
</evidence>
<dbReference type="InterPro" id="IPR000858">
    <property type="entry name" value="S_locus_glycoprot_dom"/>
</dbReference>
<dbReference type="Pfam" id="PF00069">
    <property type="entry name" value="Pkinase"/>
    <property type="match status" value="1"/>
</dbReference>
<keyword evidence="10 18" id="KW-0067">ATP-binding</keyword>
<dbReference type="CDD" id="cd00028">
    <property type="entry name" value="B_lectin"/>
    <property type="match status" value="1"/>
</dbReference>
<keyword evidence="9 18" id="KW-0418">Kinase</keyword>
<evidence type="ECO:0000256" key="6">
    <source>
        <dbReference type="ARBA" id="ARBA00022729"/>
    </source>
</evidence>
<feature type="domain" description="Protein kinase" evidence="22">
    <location>
        <begin position="494"/>
        <end position="765"/>
    </location>
</feature>
<dbReference type="PROSITE" id="PS50011">
    <property type="entry name" value="PROTEIN_KINASE_DOM"/>
    <property type="match status" value="1"/>
</dbReference>
<dbReference type="FunFam" id="2.90.10.10:FF:000026">
    <property type="entry name" value="Serine/threonine-protein kinase"/>
    <property type="match status" value="1"/>
</dbReference>
<feature type="domain" description="Bulb-type lectin" evidence="23">
    <location>
        <begin position="146"/>
        <end position="272"/>
    </location>
</feature>
<dbReference type="GO" id="GO:0004674">
    <property type="term" value="F:protein serine/threonine kinase activity"/>
    <property type="evidence" value="ECO:0007669"/>
    <property type="project" value="UniProtKB-KW"/>
</dbReference>
<comment type="subcellular location">
    <subcellularLocation>
        <location evidence="1">Membrane</location>
        <topology evidence="1">Single-pass type I membrane protein</topology>
    </subcellularLocation>
</comment>
<organism evidence="24 25">
    <name type="scientific">Coffea canephora</name>
    <name type="common">Robusta coffee</name>
    <dbReference type="NCBI Taxonomy" id="49390"/>
    <lineage>
        <taxon>Eukaryota</taxon>
        <taxon>Viridiplantae</taxon>
        <taxon>Streptophyta</taxon>
        <taxon>Embryophyta</taxon>
        <taxon>Tracheophyta</taxon>
        <taxon>Spermatophyta</taxon>
        <taxon>Magnoliopsida</taxon>
        <taxon>eudicotyledons</taxon>
        <taxon>Gunneridae</taxon>
        <taxon>Pentapetalae</taxon>
        <taxon>asterids</taxon>
        <taxon>lamiids</taxon>
        <taxon>Gentianales</taxon>
        <taxon>Rubiaceae</taxon>
        <taxon>Ixoroideae</taxon>
        <taxon>Gardenieae complex</taxon>
        <taxon>Bertiereae - Coffeeae clade</taxon>
        <taxon>Coffeeae</taxon>
        <taxon>Coffea</taxon>
    </lineage>
</organism>
<dbReference type="GO" id="GO:0048544">
    <property type="term" value="P:recognition of pollen"/>
    <property type="evidence" value="ECO:0007669"/>
    <property type="project" value="InterPro"/>
</dbReference>
<keyword evidence="14" id="KW-0675">Receptor</keyword>
<evidence type="ECO:0000256" key="8">
    <source>
        <dbReference type="ARBA" id="ARBA00022741"/>
    </source>
</evidence>
<dbReference type="OMA" id="AEWAYEL"/>
<dbReference type="Gene3D" id="3.30.200.20">
    <property type="entry name" value="Phosphorylase Kinase, domain 1"/>
    <property type="match status" value="1"/>
</dbReference>
<dbReference type="GO" id="GO:0005524">
    <property type="term" value="F:ATP binding"/>
    <property type="evidence" value="ECO:0007669"/>
    <property type="project" value="UniProtKB-UniRule"/>
</dbReference>
<dbReference type="AlphaFoldDB" id="A0A068U8G7"/>
<dbReference type="InterPro" id="IPR000719">
    <property type="entry name" value="Prot_kinase_dom"/>
</dbReference>
<dbReference type="GO" id="GO:0030246">
    <property type="term" value="F:carbohydrate binding"/>
    <property type="evidence" value="ECO:0007669"/>
    <property type="project" value="UniProtKB-KW"/>
</dbReference>
<feature type="signal peptide" evidence="21">
    <location>
        <begin position="1"/>
        <end position="19"/>
    </location>
</feature>
<dbReference type="SMART" id="SM00108">
    <property type="entry name" value="B_lectin"/>
    <property type="match status" value="2"/>
</dbReference>
<dbReference type="Gene3D" id="2.90.10.10">
    <property type="entry name" value="Bulb-type lectin domain"/>
    <property type="match status" value="2"/>
</dbReference>
<dbReference type="PROSITE" id="PS50927">
    <property type="entry name" value="BULB_LECTIN"/>
    <property type="match status" value="2"/>
</dbReference>
<gene>
    <name evidence="24" type="ORF">GSCOC_T00018853001</name>
</gene>
<dbReference type="SMART" id="SM00220">
    <property type="entry name" value="S_TKc"/>
    <property type="match status" value="1"/>
</dbReference>
<evidence type="ECO:0000259" key="22">
    <source>
        <dbReference type="PROSITE" id="PS50011"/>
    </source>
</evidence>
<keyword evidence="8 18" id="KW-0547">Nucleotide-binding</keyword>
<dbReference type="InterPro" id="IPR017441">
    <property type="entry name" value="Protein_kinase_ATP_BS"/>
</dbReference>
<comment type="catalytic activity">
    <reaction evidence="16 18">
        <text>L-threonyl-[protein] + ATP = O-phospho-L-threonyl-[protein] + ADP + H(+)</text>
        <dbReference type="Rhea" id="RHEA:46608"/>
        <dbReference type="Rhea" id="RHEA-COMP:11060"/>
        <dbReference type="Rhea" id="RHEA-COMP:11605"/>
        <dbReference type="ChEBI" id="CHEBI:15378"/>
        <dbReference type="ChEBI" id="CHEBI:30013"/>
        <dbReference type="ChEBI" id="CHEBI:30616"/>
        <dbReference type="ChEBI" id="CHEBI:61977"/>
        <dbReference type="ChEBI" id="CHEBI:456216"/>
        <dbReference type="EC" id="2.7.11.1"/>
    </reaction>
</comment>
<dbReference type="InterPro" id="IPR011009">
    <property type="entry name" value="Kinase-like_dom_sf"/>
</dbReference>
<dbReference type="Pfam" id="PF01453">
    <property type="entry name" value="B_lectin"/>
    <property type="match status" value="1"/>
</dbReference>
<dbReference type="InterPro" id="IPR051343">
    <property type="entry name" value="G-type_lectin_kinases/EP1-like"/>
</dbReference>
<dbReference type="InterPro" id="IPR001480">
    <property type="entry name" value="Bulb-type_lectin_dom"/>
</dbReference>
<dbReference type="PROSITE" id="PS00107">
    <property type="entry name" value="PROTEIN_KINASE_ATP"/>
    <property type="match status" value="1"/>
</dbReference>
<evidence type="ECO:0000313" key="24">
    <source>
        <dbReference type="EMBL" id="CDP04761.1"/>
    </source>
</evidence>
<evidence type="ECO:0000256" key="7">
    <source>
        <dbReference type="ARBA" id="ARBA00022734"/>
    </source>
</evidence>
<evidence type="ECO:0000256" key="4">
    <source>
        <dbReference type="ARBA" id="ARBA00022679"/>
    </source>
</evidence>
<reference evidence="25" key="1">
    <citation type="journal article" date="2014" name="Science">
        <title>The coffee genome provides insight into the convergent evolution of caffeine biosynthesis.</title>
        <authorList>
            <person name="Denoeud F."/>
            <person name="Carretero-Paulet L."/>
            <person name="Dereeper A."/>
            <person name="Droc G."/>
            <person name="Guyot R."/>
            <person name="Pietrella M."/>
            <person name="Zheng C."/>
            <person name="Alberti A."/>
            <person name="Anthony F."/>
            <person name="Aprea G."/>
            <person name="Aury J.M."/>
            <person name="Bento P."/>
            <person name="Bernard M."/>
            <person name="Bocs S."/>
            <person name="Campa C."/>
            <person name="Cenci A."/>
            <person name="Combes M.C."/>
            <person name="Crouzillat D."/>
            <person name="Da Silva C."/>
            <person name="Daddiego L."/>
            <person name="De Bellis F."/>
            <person name="Dussert S."/>
            <person name="Garsmeur O."/>
            <person name="Gayraud T."/>
            <person name="Guignon V."/>
            <person name="Jahn K."/>
            <person name="Jamilloux V."/>
            <person name="Joet T."/>
            <person name="Labadie K."/>
            <person name="Lan T."/>
            <person name="Leclercq J."/>
            <person name="Lepelley M."/>
            <person name="Leroy T."/>
            <person name="Li L.T."/>
            <person name="Librado P."/>
            <person name="Lopez L."/>
            <person name="Munoz A."/>
            <person name="Noel B."/>
            <person name="Pallavicini A."/>
            <person name="Perrotta G."/>
            <person name="Poncet V."/>
            <person name="Pot D."/>
            <person name="Priyono X."/>
            <person name="Rigoreau M."/>
            <person name="Rouard M."/>
            <person name="Rozas J."/>
            <person name="Tranchant-Dubreuil C."/>
            <person name="VanBuren R."/>
            <person name="Zhang Q."/>
            <person name="Andrade A.C."/>
            <person name="Argout X."/>
            <person name="Bertrand B."/>
            <person name="de Kochko A."/>
            <person name="Graziosi G."/>
            <person name="Henry R.J."/>
            <person name="Jayarama X."/>
            <person name="Ming R."/>
            <person name="Nagai C."/>
            <person name="Rounsley S."/>
            <person name="Sankoff D."/>
            <person name="Giuliano G."/>
            <person name="Albert V.A."/>
            <person name="Wincker P."/>
            <person name="Lashermes P."/>
        </authorList>
    </citation>
    <scope>NUCLEOTIDE SEQUENCE [LARGE SCALE GENOMIC DNA]</scope>
    <source>
        <strain evidence="25">cv. DH200-94</strain>
    </source>
</reference>
<dbReference type="Gramene" id="CDP04761">
    <property type="protein sequence ID" value="CDP04761"/>
    <property type="gene ID" value="GSCOC_T00018853001"/>
</dbReference>
<keyword evidence="13" id="KW-1015">Disulfide bond</keyword>
<protein>
    <recommendedName>
        <fullName evidence="18">Receptor-like serine/threonine-protein kinase</fullName>
        <ecNumber evidence="18">2.7.11.1</ecNumber>
    </recommendedName>
</protein>
<evidence type="ECO:0000256" key="12">
    <source>
        <dbReference type="ARBA" id="ARBA00023136"/>
    </source>
</evidence>
<evidence type="ECO:0000256" key="11">
    <source>
        <dbReference type="ARBA" id="ARBA00022989"/>
    </source>
</evidence>
<evidence type="ECO:0000259" key="23">
    <source>
        <dbReference type="PROSITE" id="PS50927"/>
    </source>
</evidence>
<dbReference type="FunFam" id="3.30.200.20:FF:000059">
    <property type="entry name" value="S-receptor-like serine/threonine-protein kinase"/>
    <property type="match status" value="1"/>
</dbReference>
<feature type="domain" description="Bulb-type lectin" evidence="23">
    <location>
        <begin position="17"/>
        <end position="143"/>
    </location>
</feature>
<evidence type="ECO:0000256" key="21">
    <source>
        <dbReference type="SAM" id="SignalP"/>
    </source>
</evidence>
<keyword evidence="6 21" id="KW-0732">Signal</keyword>
<proteinExistence type="inferred from homology"/>
<keyword evidence="3" id="KW-0245">EGF-like domain</keyword>
<evidence type="ECO:0000256" key="2">
    <source>
        <dbReference type="ARBA" id="ARBA00022527"/>
    </source>
</evidence>
<name>A0A068U8G7_COFCA</name>
<evidence type="ECO:0000256" key="3">
    <source>
        <dbReference type="ARBA" id="ARBA00022536"/>
    </source>
</evidence>
<comment type="similarity">
    <text evidence="18">Belongs to the protein kinase superfamily. Ser/Thr protein kinase family.</text>
</comment>
<dbReference type="FunFam" id="1.10.510.10:FF:000237">
    <property type="entry name" value="G-type lectin S-receptor-like serine/threonine-protein kinase"/>
    <property type="match status" value="1"/>
</dbReference>
<accession>A0A068U8G7</accession>
<feature type="binding site" evidence="19">
    <location>
        <position position="524"/>
    </location>
    <ligand>
        <name>ATP</name>
        <dbReference type="ChEBI" id="CHEBI:30616"/>
    </ligand>
</feature>
<evidence type="ECO:0000256" key="20">
    <source>
        <dbReference type="SAM" id="Phobius"/>
    </source>
</evidence>
<keyword evidence="11 20" id="KW-1133">Transmembrane helix</keyword>
<dbReference type="SUPFAM" id="SSF56112">
    <property type="entry name" value="Protein kinase-like (PK-like)"/>
    <property type="match status" value="1"/>
</dbReference>
<dbReference type="PANTHER" id="PTHR47976:SF7">
    <property type="entry name" value="RECEPTOR-LIKE SERINE_THREONINE-PROTEIN KINASE"/>
    <property type="match status" value="1"/>
</dbReference>
<evidence type="ECO:0000256" key="16">
    <source>
        <dbReference type="ARBA" id="ARBA00047899"/>
    </source>
</evidence>
<dbReference type="CDD" id="cd14066">
    <property type="entry name" value="STKc_IRAK"/>
    <property type="match status" value="1"/>
</dbReference>
<keyword evidence="25" id="KW-1185">Reference proteome</keyword>
<dbReference type="OrthoDB" id="758220at2759"/>
<dbReference type="Gene3D" id="1.10.510.10">
    <property type="entry name" value="Transferase(Phosphotransferase) domain 1"/>
    <property type="match status" value="1"/>
</dbReference>
<dbReference type="GO" id="GO:0106310">
    <property type="term" value="F:protein serine kinase activity"/>
    <property type="evidence" value="ECO:0007669"/>
    <property type="project" value="RHEA"/>
</dbReference>
<comment type="catalytic activity">
    <reaction evidence="17 18">
        <text>L-seryl-[protein] + ATP = O-phospho-L-seryl-[protein] + ADP + H(+)</text>
        <dbReference type="Rhea" id="RHEA:17989"/>
        <dbReference type="Rhea" id="RHEA-COMP:9863"/>
        <dbReference type="Rhea" id="RHEA-COMP:11604"/>
        <dbReference type="ChEBI" id="CHEBI:15378"/>
        <dbReference type="ChEBI" id="CHEBI:29999"/>
        <dbReference type="ChEBI" id="CHEBI:30616"/>
        <dbReference type="ChEBI" id="CHEBI:83421"/>
        <dbReference type="ChEBI" id="CHEBI:456216"/>
        <dbReference type="EC" id="2.7.11.1"/>
    </reaction>
</comment>
<dbReference type="PROSITE" id="PS00108">
    <property type="entry name" value="PROTEIN_KINASE_ST"/>
    <property type="match status" value="1"/>
</dbReference>
<dbReference type="SUPFAM" id="SSF51110">
    <property type="entry name" value="alpha-D-mannose-specific plant lectins"/>
    <property type="match status" value="2"/>
</dbReference>
<dbReference type="PIRSF" id="PIRSF000641">
    <property type="entry name" value="SRK"/>
    <property type="match status" value="1"/>
</dbReference>
<evidence type="ECO:0000256" key="17">
    <source>
        <dbReference type="ARBA" id="ARBA00048679"/>
    </source>
</evidence>
<dbReference type="STRING" id="49390.A0A068U8G7"/>
<evidence type="ECO:0000256" key="10">
    <source>
        <dbReference type="ARBA" id="ARBA00022840"/>
    </source>
</evidence>
<dbReference type="InterPro" id="IPR036426">
    <property type="entry name" value="Bulb-type_lectin_dom_sf"/>
</dbReference>
<dbReference type="EMBL" id="HG739097">
    <property type="protein sequence ID" value="CDP04761.1"/>
    <property type="molecule type" value="Genomic_DNA"/>
</dbReference>
<feature type="transmembrane region" description="Helical" evidence="20">
    <location>
        <begin position="432"/>
        <end position="456"/>
    </location>
</feature>
<evidence type="ECO:0000256" key="18">
    <source>
        <dbReference type="PIRNR" id="PIRNR000641"/>
    </source>
</evidence>
<evidence type="ECO:0000256" key="1">
    <source>
        <dbReference type="ARBA" id="ARBA00004479"/>
    </source>
</evidence>
<evidence type="ECO:0000256" key="15">
    <source>
        <dbReference type="ARBA" id="ARBA00023180"/>
    </source>
</evidence>
<dbReference type="InterPro" id="IPR008271">
    <property type="entry name" value="Ser/Thr_kinase_AS"/>
</dbReference>
<keyword evidence="5 20" id="KW-0812">Transmembrane</keyword>
<dbReference type="EC" id="2.7.11.1" evidence="18"/>
<feature type="chain" id="PRO_5001654570" description="Receptor-like serine/threonine-protein kinase" evidence="21">
    <location>
        <begin position="20"/>
        <end position="780"/>
    </location>
</feature>
<keyword evidence="12 20" id="KW-0472">Membrane</keyword>
<sequence length="780" mass="87278">MAAFLFFVLSSAFYSGIAAQQSPLNISLGSSLTPTGNSSSWLSPTRIFAFGFYQQRNGYAVGIFLAGIPEKTAVWTANRDNPIFSSNVSLILSTDGRLILQLLEGQYISIANPLEPISSASMLDSGNFVLYNSEKEIIWQSFEHPTNSLLPGQRLAADHELISSASETDDSRGIFRLKMQTDGHLVQYPVGTTDVAENSYWASGTNGDGPNITLNLQDDGHLYLINSSVNIVKNLSDGGHPQNKMIYLMKIDVDGIFRLYSHSLDQMGNWSILWESSADKCDPKGLCGFNGFCTKLDSLVECKCLPGFDFVNQGNWSSGCERSLFAGSCNSTDPMANYTIEYLESTIWEDNPFFILETNTREDCAKICLEDCNCEAAFFKDGQCKKQRLPLTYGKRATDSNIALVKVGKPATKDEGVIPSNPLKCRKEEVRVYVLIIGISLVVLGVLISVIAGVYVRRNQVWAYKQISRFRNVEFLENVAPRAFTFAELEQATNEFREELGRGASGAVYKGILPDSEKVVAVKKLEKVLTDREKEFQNEITVIGKTHHRNLVRLLGYCLDGAKRLLVYEYMSNGSLADVLLKPENHPSWDERTKIARDIAGGILYLHEECETQIIHCDIKPQNILMDENRCPKISDFGLAKLLKHDQTRTHTTFRGTKGYVAPEWYRKMPVTVKADVYSFGIVLLEIICCRKSLDWSFSEDQAVLEDWAYQCFKAGELHKLVGDQEVVDMRKLERMMKIALWCVQDEPALRPSMKKVLLMLEGTVDIPDPPSPTSFSSST</sequence>
<keyword evidence="7" id="KW-0430">Lectin</keyword>
<evidence type="ECO:0000256" key="13">
    <source>
        <dbReference type="ARBA" id="ARBA00023157"/>
    </source>
</evidence>
<evidence type="ECO:0000256" key="5">
    <source>
        <dbReference type="ARBA" id="ARBA00022692"/>
    </source>
</evidence>
<keyword evidence="4 18" id="KW-0808">Transferase</keyword>
<dbReference type="Proteomes" id="UP000295252">
    <property type="component" value="Chromosome IX"/>
</dbReference>
<dbReference type="GO" id="GO:0016020">
    <property type="term" value="C:membrane"/>
    <property type="evidence" value="ECO:0007669"/>
    <property type="project" value="UniProtKB-SubCell"/>
</dbReference>
<dbReference type="PhylomeDB" id="A0A068U8G7"/>
<dbReference type="FunFam" id="2.90.10.10:FF:000013">
    <property type="entry name" value="G-type lectin S-receptor-like serine/threonine-protein kinase LECRK1"/>
    <property type="match status" value="1"/>
</dbReference>
<keyword evidence="2 18" id="KW-0723">Serine/threonine-protein kinase</keyword>
<dbReference type="PANTHER" id="PTHR47976">
    <property type="entry name" value="G-TYPE LECTIN S-RECEPTOR-LIKE SERINE/THREONINE-PROTEIN KINASE SD2-5"/>
    <property type="match status" value="1"/>
</dbReference>
<evidence type="ECO:0000256" key="14">
    <source>
        <dbReference type="ARBA" id="ARBA00023170"/>
    </source>
</evidence>
<dbReference type="InterPro" id="IPR024171">
    <property type="entry name" value="SRK-like_kinase"/>
</dbReference>